<accession>A0A9Q1BAZ5</accession>
<dbReference type="EMBL" id="JAIZAY010000771">
    <property type="protein sequence ID" value="KAJ8017972.1"/>
    <property type="molecule type" value="Genomic_DNA"/>
</dbReference>
<dbReference type="AlphaFoldDB" id="A0A9Q1BAZ5"/>
<organism evidence="1 2">
    <name type="scientific">Holothuria leucospilota</name>
    <name type="common">Black long sea cucumber</name>
    <name type="synonym">Mertensiothuria leucospilota</name>
    <dbReference type="NCBI Taxonomy" id="206669"/>
    <lineage>
        <taxon>Eukaryota</taxon>
        <taxon>Metazoa</taxon>
        <taxon>Echinodermata</taxon>
        <taxon>Eleutherozoa</taxon>
        <taxon>Echinozoa</taxon>
        <taxon>Holothuroidea</taxon>
        <taxon>Aspidochirotacea</taxon>
        <taxon>Aspidochirotida</taxon>
        <taxon>Holothuriidae</taxon>
        <taxon>Holothuria</taxon>
    </lineage>
</organism>
<comment type="caution">
    <text evidence="1">The sequence shown here is derived from an EMBL/GenBank/DDBJ whole genome shotgun (WGS) entry which is preliminary data.</text>
</comment>
<keyword evidence="2" id="KW-1185">Reference proteome</keyword>
<name>A0A9Q1BAZ5_HOLLE</name>
<evidence type="ECO:0000313" key="2">
    <source>
        <dbReference type="Proteomes" id="UP001152320"/>
    </source>
</evidence>
<proteinExistence type="predicted"/>
<dbReference type="Proteomes" id="UP001152320">
    <property type="component" value="Unassembled WGS sequence"/>
</dbReference>
<evidence type="ECO:0000313" key="1">
    <source>
        <dbReference type="EMBL" id="KAJ8017972.1"/>
    </source>
</evidence>
<gene>
    <name evidence="1" type="ORF">HOLleu_44294</name>
</gene>
<protein>
    <submittedName>
        <fullName evidence="1">Uncharacterized protein</fullName>
    </submittedName>
</protein>
<sequence>MVIFFHISCSEDDTQITAELKTEVKELKVAVQLIQQQQNRTVQPFHVQEEFVIPEGVVLPVTDLPGLQKLEEELKSNKALQNHLVTSLSEKGGHNLRDVVRRMAKSLLTTPWYVN</sequence>
<reference evidence="1" key="1">
    <citation type="submission" date="2021-10" db="EMBL/GenBank/DDBJ databases">
        <title>Tropical sea cucumber genome reveals ecological adaptation and Cuvierian tubules defense mechanism.</title>
        <authorList>
            <person name="Chen T."/>
        </authorList>
    </citation>
    <scope>NUCLEOTIDE SEQUENCE</scope>
    <source>
        <strain evidence="1">Nanhai2018</strain>
        <tissue evidence="1">Muscle</tissue>
    </source>
</reference>